<gene>
    <name evidence="9" type="primary">secF</name>
    <name evidence="11" type="ORF">A2494_01085</name>
</gene>
<dbReference type="GO" id="GO:0005886">
    <property type="term" value="C:plasma membrane"/>
    <property type="evidence" value="ECO:0007669"/>
    <property type="project" value="UniProtKB-SubCell"/>
</dbReference>
<evidence type="ECO:0000256" key="3">
    <source>
        <dbReference type="ARBA" id="ARBA00022475"/>
    </source>
</evidence>
<evidence type="ECO:0000256" key="1">
    <source>
        <dbReference type="ARBA" id="ARBA00004651"/>
    </source>
</evidence>
<feature type="transmembrane region" description="Helical" evidence="9">
    <location>
        <begin position="191"/>
        <end position="211"/>
    </location>
</feature>
<keyword evidence="3 9" id="KW-1003">Cell membrane</keyword>
<evidence type="ECO:0000259" key="10">
    <source>
        <dbReference type="Pfam" id="PF02355"/>
    </source>
</evidence>
<dbReference type="PANTHER" id="PTHR30081">
    <property type="entry name" value="PROTEIN-EXPORT MEMBRANE PROTEIN SEC"/>
    <property type="match status" value="1"/>
</dbReference>
<proteinExistence type="inferred from homology"/>
<dbReference type="SUPFAM" id="SSF82866">
    <property type="entry name" value="Multidrug efflux transporter AcrB transmembrane domain"/>
    <property type="match status" value="1"/>
</dbReference>
<dbReference type="InterPro" id="IPR022646">
    <property type="entry name" value="SecD/SecF_CS"/>
</dbReference>
<keyword evidence="6 9" id="KW-1133">Transmembrane helix</keyword>
<evidence type="ECO:0000256" key="9">
    <source>
        <dbReference type="HAMAP-Rule" id="MF_01464"/>
    </source>
</evidence>
<dbReference type="InterPro" id="IPR022645">
    <property type="entry name" value="SecD/SecF_bac"/>
</dbReference>
<dbReference type="PRINTS" id="PR01755">
    <property type="entry name" value="SECFTRNLCASE"/>
</dbReference>
<reference evidence="11 12" key="1">
    <citation type="journal article" date="2016" name="Nat. Commun.">
        <title>Thousands of microbial genomes shed light on interconnected biogeochemical processes in an aquifer system.</title>
        <authorList>
            <person name="Anantharaman K."/>
            <person name="Brown C.T."/>
            <person name="Hug L.A."/>
            <person name="Sharon I."/>
            <person name="Castelle C.J."/>
            <person name="Probst A.J."/>
            <person name="Thomas B.C."/>
            <person name="Singh A."/>
            <person name="Wilkins M.J."/>
            <person name="Karaoz U."/>
            <person name="Brodie E.L."/>
            <person name="Williams K.H."/>
            <person name="Hubbard S.S."/>
            <person name="Banfield J.F."/>
        </authorList>
    </citation>
    <scope>NUCLEOTIDE SEQUENCE [LARGE SCALE GENOMIC DNA]</scope>
</reference>
<dbReference type="NCBIfam" id="TIGR00966">
    <property type="entry name" value="transloc_SecF"/>
    <property type="match status" value="1"/>
</dbReference>
<dbReference type="Gene3D" id="1.20.1640.10">
    <property type="entry name" value="Multidrug efflux transporter AcrB transmembrane domain"/>
    <property type="match status" value="1"/>
</dbReference>
<dbReference type="Proteomes" id="UP000178106">
    <property type="component" value="Unassembled WGS sequence"/>
</dbReference>
<dbReference type="Pfam" id="PF02355">
    <property type="entry name" value="SecD_SecF_C"/>
    <property type="match status" value="1"/>
</dbReference>
<comment type="caution">
    <text evidence="11">The sequence shown here is derived from an EMBL/GenBank/DDBJ whole genome shotgun (WGS) entry which is preliminary data.</text>
</comment>
<evidence type="ECO:0000256" key="8">
    <source>
        <dbReference type="ARBA" id="ARBA00023136"/>
    </source>
</evidence>
<feature type="transmembrane region" description="Helical" evidence="9">
    <location>
        <begin position="155"/>
        <end position="179"/>
    </location>
</feature>
<evidence type="ECO:0000313" key="12">
    <source>
        <dbReference type="Proteomes" id="UP000178106"/>
    </source>
</evidence>
<dbReference type="InterPro" id="IPR005665">
    <property type="entry name" value="SecF_bac"/>
</dbReference>
<comment type="function">
    <text evidence="9">Part of the Sec protein translocase complex. Interacts with the SecYEG preprotein conducting channel. SecDF uses the proton motive force (PMF) to complete protein translocation after the ATP-dependent function of SecA.</text>
</comment>
<comment type="subunit">
    <text evidence="9">Forms a complex with SecD. Part of the essential Sec protein translocation apparatus which comprises SecA, SecYEG and auxiliary proteins SecDF. Other proteins may also be involved.</text>
</comment>
<dbReference type="GO" id="GO:0065002">
    <property type="term" value="P:intracellular protein transmembrane transport"/>
    <property type="evidence" value="ECO:0007669"/>
    <property type="project" value="UniProtKB-UniRule"/>
</dbReference>
<evidence type="ECO:0000256" key="7">
    <source>
        <dbReference type="ARBA" id="ARBA00023010"/>
    </source>
</evidence>
<comment type="subcellular location">
    <subcellularLocation>
        <location evidence="1 9">Cell membrane</location>
        <topology evidence="1 9">Multi-pass membrane protein</topology>
    </subcellularLocation>
</comment>
<evidence type="ECO:0000256" key="6">
    <source>
        <dbReference type="ARBA" id="ARBA00022989"/>
    </source>
</evidence>
<keyword evidence="5 9" id="KW-0653">Protein transport</keyword>
<evidence type="ECO:0000313" key="11">
    <source>
        <dbReference type="EMBL" id="OGZ16636.1"/>
    </source>
</evidence>
<sequence>MFIIRNKNLFFILSAIFVLSSLFAMVAFRPWNYGIEFTGGSILEVGYPEGRPSIDVLREDLDALGWNGTLVQETGADGYIIRTKDLSEEERQSLIGVVSHDGATNIEERRFNSVGPTIGAELRSKAGWAILLVIIAIILYIAFAFRHVSQPVSSWVYGLVAVVALVHDVLIPTGFYVAFGHFNLGAQIDVLFVMAILFILGFSVHDTIVVFDRTRENLKLRTWKEFDVTVGRSVEQTFVRSINTSMTVLLVILALYFLGGETTKNFALVLAVGMIAGTYSSIFLASPLLVQIAEWQEKRDQKKIAAHKRK</sequence>
<feature type="transmembrane region" description="Helical" evidence="9">
    <location>
        <begin position="9"/>
        <end position="28"/>
    </location>
</feature>
<dbReference type="InterPro" id="IPR048634">
    <property type="entry name" value="SecD_SecF_C"/>
</dbReference>
<dbReference type="HAMAP" id="MF_01464_B">
    <property type="entry name" value="SecF_B"/>
    <property type="match status" value="1"/>
</dbReference>
<feature type="transmembrane region" description="Helical" evidence="9">
    <location>
        <begin position="266"/>
        <end position="290"/>
    </location>
</feature>
<organism evidence="11 12">
    <name type="scientific">Candidatus Lloydbacteria bacterium RIFOXYC12_FULL_46_25</name>
    <dbReference type="NCBI Taxonomy" id="1798670"/>
    <lineage>
        <taxon>Bacteria</taxon>
        <taxon>Candidatus Lloydiibacteriota</taxon>
    </lineage>
</organism>
<comment type="similarity">
    <text evidence="9">Belongs to the SecD/SecF family. SecF subfamily.</text>
</comment>
<evidence type="ECO:0000256" key="4">
    <source>
        <dbReference type="ARBA" id="ARBA00022692"/>
    </source>
</evidence>
<evidence type="ECO:0000256" key="5">
    <source>
        <dbReference type="ARBA" id="ARBA00022927"/>
    </source>
</evidence>
<keyword evidence="2 9" id="KW-0813">Transport</keyword>
<dbReference type="GO" id="GO:0043952">
    <property type="term" value="P:protein transport by the Sec complex"/>
    <property type="evidence" value="ECO:0007669"/>
    <property type="project" value="UniProtKB-UniRule"/>
</dbReference>
<dbReference type="GO" id="GO:0006605">
    <property type="term" value="P:protein targeting"/>
    <property type="evidence" value="ECO:0007669"/>
    <property type="project" value="UniProtKB-UniRule"/>
</dbReference>
<feature type="transmembrane region" description="Helical" evidence="9">
    <location>
        <begin position="242"/>
        <end position="260"/>
    </location>
</feature>
<dbReference type="EMBL" id="MHLU01000168">
    <property type="protein sequence ID" value="OGZ16636.1"/>
    <property type="molecule type" value="Genomic_DNA"/>
</dbReference>
<dbReference type="AlphaFoldDB" id="A0A1G2DSW2"/>
<dbReference type="InterPro" id="IPR022813">
    <property type="entry name" value="SecD/SecF_arch_bac"/>
</dbReference>
<protein>
    <recommendedName>
        <fullName evidence="9">Protein-export membrane protein SecF</fullName>
    </recommendedName>
</protein>
<keyword evidence="4 9" id="KW-0812">Transmembrane</keyword>
<dbReference type="GO" id="GO:0015450">
    <property type="term" value="F:protein-transporting ATPase activity"/>
    <property type="evidence" value="ECO:0007669"/>
    <property type="project" value="InterPro"/>
</dbReference>
<keyword evidence="8 9" id="KW-0472">Membrane</keyword>
<feature type="domain" description="Protein export membrane protein SecD/SecF C-terminal" evidence="10">
    <location>
        <begin position="103"/>
        <end position="294"/>
    </location>
</feature>
<keyword evidence="7 9" id="KW-0811">Translocation</keyword>
<name>A0A1G2DSW2_9BACT</name>
<accession>A0A1G2DSW2</accession>
<feature type="transmembrane region" description="Helical" evidence="9">
    <location>
        <begin position="126"/>
        <end position="143"/>
    </location>
</feature>
<dbReference type="PANTHER" id="PTHR30081:SF8">
    <property type="entry name" value="PROTEIN TRANSLOCASE SUBUNIT SECF"/>
    <property type="match status" value="1"/>
</dbReference>
<evidence type="ECO:0000256" key="2">
    <source>
        <dbReference type="ARBA" id="ARBA00022448"/>
    </source>
</evidence>
<dbReference type="Pfam" id="PF07549">
    <property type="entry name" value="Sec_GG"/>
    <property type="match status" value="1"/>
</dbReference>